<dbReference type="PANTHER" id="PTHR33451:SF5">
    <property type="entry name" value="NA+_H+ ANTIPORTER"/>
    <property type="match status" value="1"/>
</dbReference>
<feature type="domain" description="Na+/H+ antiporter NhaC-like C-terminal" evidence="10">
    <location>
        <begin position="14"/>
        <end position="210"/>
    </location>
</feature>
<proteinExistence type="inferred from homology"/>
<dbReference type="Pfam" id="PF03553">
    <property type="entry name" value="Na_H_antiporter"/>
    <property type="match status" value="2"/>
</dbReference>
<keyword evidence="7 9" id="KW-0472">Membrane</keyword>
<evidence type="ECO:0000256" key="7">
    <source>
        <dbReference type="ARBA" id="ARBA00023136"/>
    </source>
</evidence>
<evidence type="ECO:0000256" key="4">
    <source>
        <dbReference type="ARBA" id="ARBA00022475"/>
    </source>
</evidence>
<feature type="transmembrane region" description="Helical" evidence="9">
    <location>
        <begin position="230"/>
        <end position="257"/>
    </location>
</feature>
<evidence type="ECO:0000313" key="12">
    <source>
        <dbReference type="Proteomes" id="UP001200470"/>
    </source>
</evidence>
<dbReference type="InterPro" id="IPR018461">
    <property type="entry name" value="Na/H_Antiport_NhaC-like_C"/>
</dbReference>
<keyword evidence="3" id="KW-0050">Antiport</keyword>
<evidence type="ECO:0000313" key="11">
    <source>
        <dbReference type="EMBL" id="MCF2563461.1"/>
    </source>
</evidence>
<feature type="transmembrane region" description="Helical" evidence="9">
    <location>
        <begin position="149"/>
        <end position="170"/>
    </location>
</feature>
<organism evidence="11 12">
    <name type="scientific">Xylanibacter brevis</name>
    <dbReference type="NCBI Taxonomy" id="83231"/>
    <lineage>
        <taxon>Bacteria</taxon>
        <taxon>Pseudomonadati</taxon>
        <taxon>Bacteroidota</taxon>
        <taxon>Bacteroidia</taxon>
        <taxon>Bacteroidales</taxon>
        <taxon>Prevotellaceae</taxon>
        <taxon>Xylanibacter</taxon>
    </lineage>
</organism>
<keyword evidence="6 9" id="KW-1133">Transmembrane helix</keyword>
<dbReference type="InterPro" id="IPR052180">
    <property type="entry name" value="NhaC_Na-H+_Antiporter"/>
</dbReference>
<evidence type="ECO:0000256" key="1">
    <source>
        <dbReference type="ARBA" id="ARBA00004651"/>
    </source>
</evidence>
<feature type="transmembrane region" description="Helical" evidence="9">
    <location>
        <begin position="110"/>
        <end position="137"/>
    </location>
</feature>
<sequence>MVKKGIIALSPLLVFIVLYLVTSIIARDFYKVPITVAFMVASIYAVIMAGGIPLRKRIDIYSRGAGTGQMMLMIWIFILAGAFANSAKAMGSIDATVNLALTLLPANMLLAGLFLAACFISLSVGTSVGTIVALTPIAAGVASQTGTALPLMVAVVVGGSFFGDNLSFISDTTIVATSTQGCRLSDKFRVNSYIVIPAAIAILAIYVVMGLHTQAPQKVGPVSLLKVIPYLVVLLTAVCGMNVMAVLTLGIALTGAIGLIDGSFDFYGWMGSMGQGIMGMGELIIITMMAGGLLEIIKHQGGIDFLIQRMTRHIHTKRGAELAIAALVSLVDLCTANNTVAIITVGGIAKQIGDRFGVDNRKCASILDTFSCMMQGLIPYGAQMLMAAGLAALNPISILPYLYYPMAIGFTALLAIWLRYPKHVS</sequence>
<evidence type="ECO:0000256" key="9">
    <source>
        <dbReference type="SAM" id="Phobius"/>
    </source>
</evidence>
<keyword evidence="12" id="KW-1185">Reference proteome</keyword>
<evidence type="ECO:0000256" key="5">
    <source>
        <dbReference type="ARBA" id="ARBA00022692"/>
    </source>
</evidence>
<evidence type="ECO:0000256" key="8">
    <source>
        <dbReference type="ARBA" id="ARBA00038435"/>
    </source>
</evidence>
<feature type="transmembrane region" description="Helical" evidence="9">
    <location>
        <begin position="190"/>
        <end position="209"/>
    </location>
</feature>
<feature type="transmembrane region" description="Helical" evidence="9">
    <location>
        <begin position="72"/>
        <end position="90"/>
    </location>
</feature>
<keyword evidence="5 9" id="KW-0812">Transmembrane</keyword>
<feature type="domain" description="Na+/H+ antiporter NhaC-like C-terminal" evidence="10">
    <location>
        <begin position="232"/>
        <end position="418"/>
    </location>
</feature>
<keyword evidence="2" id="KW-0813">Transport</keyword>
<feature type="transmembrane region" description="Helical" evidence="9">
    <location>
        <begin position="32"/>
        <end position="52"/>
    </location>
</feature>
<feature type="transmembrane region" description="Helical" evidence="9">
    <location>
        <begin position="277"/>
        <end position="297"/>
    </location>
</feature>
<comment type="subcellular location">
    <subcellularLocation>
        <location evidence="1">Cell membrane</location>
        <topology evidence="1">Multi-pass membrane protein</topology>
    </subcellularLocation>
</comment>
<feature type="transmembrane region" description="Helical" evidence="9">
    <location>
        <begin position="402"/>
        <end position="420"/>
    </location>
</feature>
<accession>A0ABS9CEN9</accession>
<dbReference type="PANTHER" id="PTHR33451">
    <property type="entry name" value="MALATE-2H(+)/NA(+)-LACTATE ANTIPORTER"/>
    <property type="match status" value="1"/>
</dbReference>
<gene>
    <name evidence="11" type="ORF">I6E12_04970</name>
</gene>
<keyword evidence="4" id="KW-1003">Cell membrane</keyword>
<evidence type="ECO:0000256" key="3">
    <source>
        <dbReference type="ARBA" id="ARBA00022449"/>
    </source>
</evidence>
<evidence type="ECO:0000256" key="6">
    <source>
        <dbReference type="ARBA" id="ARBA00022989"/>
    </source>
</evidence>
<name>A0ABS9CEN9_9BACT</name>
<feature type="transmembrane region" description="Helical" evidence="9">
    <location>
        <begin position="7"/>
        <end position="26"/>
    </location>
</feature>
<protein>
    <submittedName>
        <fullName evidence="11">Na+/H+ antiporter NhaC family protein</fullName>
    </submittedName>
</protein>
<evidence type="ECO:0000256" key="2">
    <source>
        <dbReference type="ARBA" id="ARBA00022448"/>
    </source>
</evidence>
<reference evidence="11 12" key="1">
    <citation type="submission" date="2020-12" db="EMBL/GenBank/DDBJ databases">
        <title>Whole genome sequences of gut porcine anaerobes.</title>
        <authorList>
            <person name="Kubasova T."/>
            <person name="Jahodarova E."/>
            <person name="Rychlik I."/>
        </authorList>
    </citation>
    <scope>NUCLEOTIDE SEQUENCE [LARGE SCALE GENOMIC DNA]</scope>
    <source>
        <strain evidence="11 12">An925</strain>
    </source>
</reference>
<evidence type="ECO:0000259" key="10">
    <source>
        <dbReference type="Pfam" id="PF03553"/>
    </source>
</evidence>
<dbReference type="Proteomes" id="UP001200470">
    <property type="component" value="Unassembled WGS sequence"/>
</dbReference>
<comment type="caution">
    <text evidence="11">The sequence shown here is derived from an EMBL/GenBank/DDBJ whole genome shotgun (WGS) entry which is preliminary data.</text>
</comment>
<comment type="similarity">
    <text evidence="8">Belongs to the NhaC Na(+)/H(+) (TC 2.A.35) antiporter family.</text>
</comment>
<feature type="transmembrane region" description="Helical" evidence="9">
    <location>
        <begin position="377"/>
        <end position="396"/>
    </location>
</feature>
<dbReference type="EMBL" id="JADYTN010000008">
    <property type="protein sequence ID" value="MCF2563461.1"/>
    <property type="molecule type" value="Genomic_DNA"/>
</dbReference>